<evidence type="ECO:0000313" key="3">
    <source>
        <dbReference type="EMBL" id="VEU36149.1"/>
    </source>
</evidence>
<dbReference type="PANTHER" id="PTHR10794">
    <property type="entry name" value="ABHYDROLASE DOMAIN-CONTAINING PROTEIN"/>
    <property type="match status" value="1"/>
</dbReference>
<dbReference type="OrthoDB" id="247542at2759"/>
<feature type="compositionally biased region" description="Polar residues" evidence="2">
    <location>
        <begin position="166"/>
        <end position="179"/>
    </location>
</feature>
<protein>
    <recommendedName>
        <fullName evidence="5">Serine aminopeptidase S33 domain-containing protein</fullName>
    </recommendedName>
</protein>
<proteinExistence type="inferred from homology"/>
<comment type="similarity">
    <text evidence="1">Belongs to the AB hydrolase superfamily. AB hydrolase 4 family.</text>
</comment>
<evidence type="ECO:0000313" key="4">
    <source>
        <dbReference type="Proteomes" id="UP000291116"/>
    </source>
</evidence>
<feature type="region of interest" description="Disordered" evidence="2">
    <location>
        <begin position="132"/>
        <end position="179"/>
    </location>
</feature>
<dbReference type="EMBL" id="CAACVS010000080">
    <property type="protein sequence ID" value="VEU36149.1"/>
    <property type="molecule type" value="Genomic_DNA"/>
</dbReference>
<name>A0A448Z2G6_9STRA</name>
<reference evidence="3 4" key="1">
    <citation type="submission" date="2019-01" db="EMBL/GenBank/DDBJ databases">
        <authorList>
            <person name="Ferrante I. M."/>
        </authorList>
    </citation>
    <scope>NUCLEOTIDE SEQUENCE [LARGE SCALE GENOMIC DNA]</scope>
    <source>
        <strain evidence="3 4">B856</strain>
    </source>
</reference>
<evidence type="ECO:0000256" key="1">
    <source>
        <dbReference type="ARBA" id="ARBA00010884"/>
    </source>
</evidence>
<gene>
    <name evidence="3" type="ORF">PSNMU_V1.4_AUG-EV-PASAV3_0029000</name>
</gene>
<keyword evidence="4" id="KW-1185">Reference proteome</keyword>
<organism evidence="3 4">
    <name type="scientific">Pseudo-nitzschia multistriata</name>
    <dbReference type="NCBI Taxonomy" id="183589"/>
    <lineage>
        <taxon>Eukaryota</taxon>
        <taxon>Sar</taxon>
        <taxon>Stramenopiles</taxon>
        <taxon>Ochrophyta</taxon>
        <taxon>Bacillariophyta</taxon>
        <taxon>Bacillariophyceae</taxon>
        <taxon>Bacillariophycidae</taxon>
        <taxon>Bacillariales</taxon>
        <taxon>Bacillariaceae</taxon>
        <taxon>Pseudo-nitzschia</taxon>
    </lineage>
</organism>
<dbReference type="AlphaFoldDB" id="A0A448Z2G6"/>
<feature type="region of interest" description="Disordered" evidence="2">
    <location>
        <begin position="513"/>
        <end position="582"/>
    </location>
</feature>
<dbReference type="Gene3D" id="3.40.50.1820">
    <property type="entry name" value="alpha/beta hydrolase"/>
    <property type="match status" value="1"/>
</dbReference>
<dbReference type="PANTHER" id="PTHR10794:SF63">
    <property type="entry name" value="ALPHA_BETA HYDROLASE 1, ISOFORM A"/>
    <property type="match status" value="1"/>
</dbReference>
<accession>A0A448Z2G6</accession>
<evidence type="ECO:0000256" key="2">
    <source>
        <dbReference type="SAM" id="MobiDB-lite"/>
    </source>
</evidence>
<dbReference type="Proteomes" id="UP000291116">
    <property type="component" value="Unassembled WGS sequence"/>
</dbReference>
<sequence>MVALQERFPLLLYIGLSFCFVKGFVVRYNPSATSSSPHTNLHPVPSYSQRNVGNRYYLSSQTTPEVGKTSLSPEEEIGALGASAKIRKMAFGLCTMLLEKVVTKAIVEDKDGSESKINLDAMQRLVSALEMTKESDSKVPSTSSLSLTESQNAENQIGVESEETETNSSLPMNDSVESAPTASNAVWNFPALEIIESNLEPLRPSSVPKRMKEISEQKKIKQQQASGVEDLPLVPESTVYMKDNSVYTWNKKPSDLIFDSNEAWDLESILTSVVEEEEVLMNQKNSDVAQIQSKVIGIEKYPAATTSTNTFDDTQNDVQDHLLNLQEEQKSQELFRRKLLQKRLELEHKTQSRIMEESKEHITAPQQVKAEGSVDTLIEAVLHTSEQSFRRQLLRAKLDIDARAERIQRERSKEQLHRSLLKTKLKLELQSQKMSRQMSSEIFQRRLLKARLEIDARSKMIQAEERIVSNAEPKTTGLKEVPFGLVETKISEELFHRSLLRERLEQDLLNKAKKEEKANENQPSRLKAAGEASPPSVVSEDRKSKKLYHKRLSTTQIEDTEKGDSVKLKNQKDPTSERIPDSVSTGVIDCVNTDCKVDNDSEDEPNCSVKGWVSSLPTTSQERYAREAKVSHSFVQSEFKPAWWSKNDHFQTIIGTLFRKETMYSRGDQDMSTLLRLAGFDGEATSDDLSVSQKLDEFQWDRRTRVETNDGDLFVVDWRDADVPDEEISGKNDENPICLICHGLESCSDSEIARELAIACNEKNIDAACINFRGCADGGEECSLTARAYHLGFTDDLMHQINEINSKHPTKRIYLSGFSLGAGVVTKLLADLGEDAYRYNICGAAVNAVPFDTRQYHTNLNEAGFTKTIYGDRLLASMQRRSKQQFDACPGIFPFERSEIDKCKTIMDLENLLIAPIFGFDDAMDYYDKVKTIDKLHNVCVPELVVQARDDPFFAGLELPANDPNTPLRIQYTDEGGHCGFIFHQLDANEERPSTSWMPTQLARFLAHLEENREPSADIPPAVRHEGNPIEIEDDVFAVASNA</sequence>
<dbReference type="GO" id="GO:0047372">
    <property type="term" value="F:monoacylglycerol lipase activity"/>
    <property type="evidence" value="ECO:0007669"/>
    <property type="project" value="TreeGrafter"/>
</dbReference>
<feature type="compositionally biased region" description="Polar residues" evidence="2">
    <location>
        <begin position="138"/>
        <end position="155"/>
    </location>
</feature>
<dbReference type="GO" id="GO:0034338">
    <property type="term" value="F:short-chain carboxylesterase activity"/>
    <property type="evidence" value="ECO:0007669"/>
    <property type="project" value="TreeGrafter"/>
</dbReference>
<dbReference type="SUPFAM" id="SSF53474">
    <property type="entry name" value="alpha/beta-Hydrolases"/>
    <property type="match status" value="1"/>
</dbReference>
<feature type="compositionally biased region" description="Basic and acidic residues" evidence="2">
    <location>
        <begin position="559"/>
        <end position="580"/>
    </location>
</feature>
<dbReference type="InterPro" id="IPR029058">
    <property type="entry name" value="AB_hydrolase_fold"/>
</dbReference>
<dbReference type="InterPro" id="IPR050960">
    <property type="entry name" value="AB_hydrolase_4_sf"/>
</dbReference>
<evidence type="ECO:0008006" key="5">
    <source>
        <dbReference type="Google" id="ProtNLM"/>
    </source>
</evidence>